<feature type="domain" description="RagB/SusD" evidence="6">
    <location>
        <begin position="374"/>
        <end position="532"/>
    </location>
</feature>
<keyword evidence="3" id="KW-0732">Signal</keyword>
<feature type="domain" description="SusD-like N-terminal" evidence="7">
    <location>
        <begin position="39"/>
        <end position="225"/>
    </location>
</feature>
<dbReference type="Proteomes" id="UP000240978">
    <property type="component" value="Unassembled WGS sequence"/>
</dbReference>
<comment type="similarity">
    <text evidence="2">Belongs to the SusD family.</text>
</comment>
<dbReference type="EMBL" id="PYGK01000013">
    <property type="protein sequence ID" value="PSL25358.1"/>
    <property type="molecule type" value="Genomic_DNA"/>
</dbReference>
<dbReference type="Gene3D" id="1.25.40.390">
    <property type="match status" value="1"/>
</dbReference>
<organism evidence="8 9">
    <name type="scientific">Chitinophaga ginsengisoli</name>
    <dbReference type="NCBI Taxonomy" id="363837"/>
    <lineage>
        <taxon>Bacteria</taxon>
        <taxon>Pseudomonadati</taxon>
        <taxon>Bacteroidota</taxon>
        <taxon>Chitinophagia</taxon>
        <taxon>Chitinophagales</taxon>
        <taxon>Chitinophagaceae</taxon>
        <taxon>Chitinophaga</taxon>
    </lineage>
</organism>
<dbReference type="RefSeq" id="WP_106604640.1">
    <property type="nucleotide sequence ID" value="NZ_PYGK01000013.1"/>
</dbReference>
<dbReference type="InterPro" id="IPR012944">
    <property type="entry name" value="SusD_RagB_dom"/>
</dbReference>
<dbReference type="Pfam" id="PF07980">
    <property type="entry name" value="SusD_RagB"/>
    <property type="match status" value="1"/>
</dbReference>
<comment type="subcellular location">
    <subcellularLocation>
        <location evidence="1">Cell outer membrane</location>
    </subcellularLocation>
</comment>
<dbReference type="Pfam" id="PF14322">
    <property type="entry name" value="SusD-like_3"/>
    <property type="match status" value="1"/>
</dbReference>
<dbReference type="InterPro" id="IPR033985">
    <property type="entry name" value="SusD-like_N"/>
</dbReference>
<dbReference type="SUPFAM" id="SSF48452">
    <property type="entry name" value="TPR-like"/>
    <property type="match status" value="1"/>
</dbReference>
<accession>A0A2P8FUG9</accession>
<evidence type="ECO:0000256" key="2">
    <source>
        <dbReference type="ARBA" id="ARBA00006275"/>
    </source>
</evidence>
<evidence type="ECO:0000256" key="1">
    <source>
        <dbReference type="ARBA" id="ARBA00004442"/>
    </source>
</evidence>
<dbReference type="InterPro" id="IPR011990">
    <property type="entry name" value="TPR-like_helical_dom_sf"/>
</dbReference>
<evidence type="ECO:0000256" key="3">
    <source>
        <dbReference type="ARBA" id="ARBA00022729"/>
    </source>
</evidence>
<keyword evidence="4" id="KW-0472">Membrane</keyword>
<evidence type="ECO:0000259" key="6">
    <source>
        <dbReference type="Pfam" id="PF07980"/>
    </source>
</evidence>
<dbReference type="PROSITE" id="PS51257">
    <property type="entry name" value="PROKAR_LIPOPROTEIN"/>
    <property type="match status" value="1"/>
</dbReference>
<keyword evidence="9" id="KW-1185">Reference proteome</keyword>
<gene>
    <name evidence="8" type="ORF">CLV42_11339</name>
</gene>
<protein>
    <submittedName>
        <fullName evidence="8">Putative outer membrane starch-binding protein</fullName>
    </submittedName>
</protein>
<evidence type="ECO:0000256" key="5">
    <source>
        <dbReference type="ARBA" id="ARBA00023237"/>
    </source>
</evidence>
<sequence length="534" mass="59961">MKKRNIFITALAALVTVSACRKLDVDVESQYVNGNFPSTSQDYAALLGTMYTNLASNYAIAYWRMQELSTDEAIIPARDGNFDDGGQYRQLHYHTWTYDHPNVTGIWQWGFGGINNCNRLINLTATSKVDSTTKAANIAEVRAVRALYYFFMMDTYGNVPLITKFPVDTLPATQDRPKIFAFIESELKAIAQQLPSKSTNAATNVLQYGRPTKAMAFALLAKMYLNASVYLGAGTDRNKDVVAMADSVQNNTAYFLDGRFRDIFLPNNGPQTNETIFAIPYDQQIPGNQFTRFGFYYYLAQAYGFNVGLSIAMSTTPEFYNRFNLKGDVRNNTWLVGPQFYPDGNGGFTNQPVYYPNSTTQVVITPDLVLVPPKPMDLGNTQASQASGVRSIKYYPDPTIIQATRLNGNDVPVFRLADVYLMKAEAILRGAAPTTVNGALQTPDYLVNLLRSRAGAPPVSGIDLPGILDERARELSWEGWRRNDLIRFDMFEKEYPLPNDNLSMNKDTRRRLYPIPITEIRLNGNLRQNPGYEQ</sequence>
<dbReference type="AlphaFoldDB" id="A0A2P8FUG9"/>
<dbReference type="OrthoDB" id="9783641at2"/>
<evidence type="ECO:0000313" key="9">
    <source>
        <dbReference type="Proteomes" id="UP000240978"/>
    </source>
</evidence>
<name>A0A2P8FUG9_9BACT</name>
<keyword evidence="5" id="KW-0998">Cell outer membrane</keyword>
<reference evidence="8 9" key="1">
    <citation type="submission" date="2018-03" db="EMBL/GenBank/DDBJ databases">
        <title>Genomic Encyclopedia of Archaeal and Bacterial Type Strains, Phase II (KMG-II): from individual species to whole genera.</title>
        <authorList>
            <person name="Goeker M."/>
        </authorList>
    </citation>
    <scope>NUCLEOTIDE SEQUENCE [LARGE SCALE GENOMIC DNA]</scope>
    <source>
        <strain evidence="8 9">DSM 18107</strain>
    </source>
</reference>
<evidence type="ECO:0000259" key="7">
    <source>
        <dbReference type="Pfam" id="PF14322"/>
    </source>
</evidence>
<dbReference type="GO" id="GO:0009279">
    <property type="term" value="C:cell outer membrane"/>
    <property type="evidence" value="ECO:0007669"/>
    <property type="project" value="UniProtKB-SubCell"/>
</dbReference>
<evidence type="ECO:0000256" key="4">
    <source>
        <dbReference type="ARBA" id="ARBA00023136"/>
    </source>
</evidence>
<evidence type="ECO:0000313" key="8">
    <source>
        <dbReference type="EMBL" id="PSL25358.1"/>
    </source>
</evidence>
<comment type="caution">
    <text evidence="8">The sequence shown here is derived from an EMBL/GenBank/DDBJ whole genome shotgun (WGS) entry which is preliminary data.</text>
</comment>
<proteinExistence type="inferred from homology"/>